<name>A0A839JZR1_9FIRM</name>
<dbReference type="RefSeq" id="WP_228352381.1">
    <property type="nucleotide sequence ID" value="NZ_JACEGA010000001.1"/>
</dbReference>
<organism evidence="2 3">
    <name type="scientific">Variimorphobacter saccharofermentans</name>
    <dbReference type="NCBI Taxonomy" id="2755051"/>
    <lineage>
        <taxon>Bacteria</taxon>
        <taxon>Bacillati</taxon>
        <taxon>Bacillota</taxon>
        <taxon>Clostridia</taxon>
        <taxon>Lachnospirales</taxon>
        <taxon>Lachnospiraceae</taxon>
        <taxon>Variimorphobacter</taxon>
    </lineage>
</organism>
<sequence>MALTKNQIEEYLKSTKKILLSTVTEENKPDLRILGAIATDGANTYFSTLSNARKVTQIELNPNVAVYFEAPDQKFPNYINATVYGKARKVVCEKELEKAVALIKDNLPHFEWSDDKSIYVVEPDQIKFFNSSAELAQDKVQIVEYNNKES</sequence>
<dbReference type="Pfam" id="PF01243">
    <property type="entry name" value="PNPOx_N"/>
    <property type="match status" value="1"/>
</dbReference>
<evidence type="ECO:0000313" key="3">
    <source>
        <dbReference type="Proteomes" id="UP000574276"/>
    </source>
</evidence>
<dbReference type="InterPro" id="IPR011576">
    <property type="entry name" value="Pyridox_Oxase_N"/>
</dbReference>
<gene>
    <name evidence="2" type="ORF">H0486_07290</name>
</gene>
<protein>
    <submittedName>
        <fullName evidence="2">Pyridoxamine 5'-phosphate oxidase family protein</fullName>
    </submittedName>
</protein>
<feature type="domain" description="Pyridoxamine 5'-phosphate oxidase N-terminal" evidence="1">
    <location>
        <begin position="6"/>
        <end position="128"/>
    </location>
</feature>
<dbReference type="AlphaFoldDB" id="A0A839JZR1"/>
<keyword evidence="3" id="KW-1185">Reference proteome</keyword>
<dbReference type="Gene3D" id="2.30.110.10">
    <property type="entry name" value="Electron Transport, Fmn-binding Protein, Chain A"/>
    <property type="match status" value="1"/>
</dbReference>
<dbReference type="EMBL" id="JACEGA010000001">
    <property type="protein sequence ID" value="MBB2182677.1"/>
    <property type="molecule type" value="Genomic_DNA"/>
</dbReference>
<dbReference type="Proteomes" id="UP000574276">
    <property type="component" value="Unassembled WGS sequence"/>
</dbReference>
<proteinExistence type="predicted"/>
<reference evidence="2 3" key="1">
    <citation type="submission" date="2020-07" db="EMBL/GenBank/DDBJ databases">
        <title>Characterization and genome sequencing of isolate MD1, a novel member within the family Lachnospiraceae.</title>
        <authorList>
            <person name="Rettenmaier R."/>
            <person name="Di Bello L."/>
            <person name="Zinser C."/>
            <person name="Scheitz K."/>
            <person name="Liebl W."/>
            <person name="Zverlov V."/>
        </authorList>
    </citation>
    <scope>NUCLEOTIDE SEQUENCE [LARGE SCALE GENOMIC DNA]</scope>
    <source>
        <strain evidence="2 3">MD1</strain>
    </source>
</reference>
<evidence type="ECO:0000313" key="2">
    <source>
        <dbReference type="EMBL" id="MBB2182677.1"/>
    </source>
</evidence>
<evidence type="ECO:0000259" key="1">
    <source>
        <dbReference type="Pfam" id="PF01243"/>
    </source>
</evidence>
<dbReference type="InterPro" id="IPR012349">
    <property type="entry name" value="Split_barrel_FMN-bd"/>
</dbReference>
<accession>A0A839JZR1</accession>
<dbReference type="SUPFAM" id="SSF50475">
    <property type="entry name" value="FMN-binding split barrel"/>
    <property type="match status" value="1"/>
</dbReference>
<comment type="caution">
    <text evidence="2">The sequence shown here is derived from an EMBL/GenBank/DDBJ whole genome shotgun (WGS) entry which is preliminary data.</text>
</comment>